<organism evidence="1 2">
    <name type="scientific">Pseudomonas matsuisoli</name>
    <dbReference type="NCBI Taxonomy" id="1515666"/>
    <lineage>
        <taxon>Bacteria</taxon>
        <taxon>Pseudomonadati</taxon>
        <taxon>Pseudomonadota</taxon>
        <taxon>Gammaproteobacteria</taxon>
        <taxon>Pseudomonadales</taxon>
        <taxon>Pseudomonadaceae</taxon>
        <taxon>Pseudomonas</taxon>
    </lineage>
</organism>
<keyword evidence="2" id="KW-1185">Reference proteome</keyword>
<reference evidence="1" key="2">
    <citation type="submission" date="2020-09" db="EMBL/GenBank/DDBJ databases">
        <authorList>
            <person name="Sun Q."/>
            <person name="Ohkuma M."/>
        </authorList>
    </citation>
    <scope>NUCLEOTIDE SEQUENCE</scope>
    <source>
        <strain evidence="1">JCM 30078</strain>
    </source>
</reference>
<reference evidence="1" key="1">
    <citation type="journal article" date="2014" name="Int. J. Syst. Evol. Microbiol.">
        <title>Complete genome sequence of Corynebacterium casei LMG S-19264T (=DSM 44701T), isolated from a smear-ripened cheese.</title>
        <authorList>
            <consortium name="US DOE Joint Genome Institute (JGI-PGF)"/>
            <person name="Walter F."/>
            <person name="Albersmeier A."/>
            <person name="Kalinowski J."/>
            <person name="Ruckert C."/>
        </authorList>
    </citation>
    <scope>NUCLEOTIDE SEQUENCE</scope>
    <source>
        <strain evidence="1">JCM 30078</strain>
    </source>
</reference>
<comment type="caution">
    <text evidence="1">The sequence shown here is derived from an EMBL/GenBank/DDBJ whole genome shotgun (WGS) entry which is preliminary data.</text>
</comment>
<accession>A0A917PR00</accession>
<sequence length="95" mass="10566">MIAAIDLARSESALKQVEQLKRTLELLWEVEESEGLISSIKDSCKALSSLHAELKLAVMEARGWAALETELTAEGIAYRKELERIERIKLVGNGN</sequence>
<name>A0A917PR00_9PSED</name>
<evidence type="ECO:0000313" key="1">
    <source>
        <dbReference type="EMBL" id="GGJ88427.1"/>
    </source>
</evidence>
<gene>
    <name evidence="1" type="ORF">GCM10009304_12660</name>
</gene>
<evidence type="ECO:0000313" key="2">
    <source>
        <dbReference type="Proteomes" id="UP000635983"/>
    </source>
</evidence>
<proteinExistence type="predicted"/>
<dbReference type="RefSeq" id="WP_188982293.1">
    <property type="nucleotide sequence ID" value="NZ_BMPO01000002.1"/>
</dbReference>
<dbReference type="EMBL" id="BMPO01000002">
    <property type="protein sequence ID" value="GGJ88427.1"/>
    <property type="molecule type" value="Genomic_DNA"/>
</dbReference>
<dbReference type="AlphaFoldDB" id="A0A917PR00"/>
<protein>
    <submittedName>
        <fullName evidence="1">Uncharacterized protein</fullName>
    </submittedName>
</protein>
<dbReference type="Proteomes" id="UP000635983">
    <property type="component" value="Unassembled WGS sequence"/>
</dbReference>